<reference evidence="9" key="1">
    <citation type="submission" date="2020-06" db="EMBL/GenBank/DDBJ databases">
        <authorList>
            <person name="Li T."/>
            <person name="Hu X."/>
            <person name="Zhang T."/>
            <person name="Song X."/>
            <person name="Zhang H."/>
            <person name="Dai N."/>
            <person name="Sheng W."/>
            <person name="Hou X."/>
            <person name="Wei L."/>
        </authorList>
    </citation>
    <scope>NUCLEOTIDE SEQUENCE</scope>
    <source>
        <strain evidence="9">G02</strain>
        <tissue evidence="9">Leaf</tissue>
    </source>
</reference>
<evidence type="ECO:0000256" key="3">
    <source>
        <dbReference type="ARBA" id="ARBA00022722"/>
    </source>
</evidence>
<keyword evidence="3" id="KW-0540">Nuclease</keyword>
<evidence type="ECO:0000256" key="6">
    <source>
        <dbReference type="ARBA" id="ARBA00022918"/>
    </source>
</evidence>
<keyword evidence="1" id="KW-0808">Transferase</keyword>
<dbReference type="InterPro" id="IPR050951">
    <property type="entry name" value="Retrovirus_Pol_polyprotein"/>
</dbReference>
<evidence type="ECO:0000259" key="7">
    <source>
        <dbReference type="Pfam" id="PF17917"/>
    </source>
</evidence>
<dbReference type="Pfam" id="PF17917">
    <property type="entry name" value="RT_RNaseH"/>
    <property type="match status" value="1"/>
</dbReference>
<keyword evidence="6" id="KW-0695">RNA-directed DNA polymerase</keyword>
<dbReference type="Gene3D" id="1.10.340.70">
    <property type="match status" value="1"/>
</dbReference>
<dbReference type="GO" id="GO:0016787">
    <property type="term" value="F:hydrolase activity"/>
    <property type="evidence" value="ECO:0007669"/>
    <property type="project" value="UniProtKB-KW"/>
</dbReference>
<dbReference type="InterPro" id="IPR041373">
    <property type="entry name" value="RT_RNaseH"/>
</dbReference>
<dbReference type="SUPFAM" id="SSF53098">
    <property type="entry name" value="Ribonuclease H-like"/>
    <property type="match status" value="1"/>
</dbReference>
<dbReference type="GO" id="GO:0004519">
    <property type="term" value="F:endonuclease activity"/>
    <property type="evidence" value="ECO:0007669"/>
    <property type="project" value="UniProtKB-KW"/>
</dbReference>
<evidence type="ECO:0000313" key="9">
    <source>
        <dbReference type="EMBL" id="KAL0373662.1"/>
    </source>
</evidence>
<dbReference type="GO" id="GO:0003964">
    <property type="term" value="F:RNA-directed DNA polymerase activity"/>
    <property type="evidence" value="ECO:0007669"/>
    <property type="project" value="UniProtKB-KW"/>
</dbReference>
<evidence type="ECO:0000256" key="2">
    <source>
        <dbReference type="ARBA" id="ARBA00022695"/>
    </source>
</evidence>
<accession>A0AAW2R0D7</accession>
<dbReference type="Pfam" id="PF17921">
    <property type="entry name" value="Integrase_H2C2"/>
    <property type="match status" value="1"/>
</dbReference>
<evidence type="ECO:0000259" key="8">
    <source>
        <dbReference type="Pfam" id="PF17921"/>
    </source>
</evidence>
<protein>
    <submittedName>
        <fullName evidence="9">Transposon Tf2-11 polyprotein</fullName>
    </submittedName>
</protein>
<keyword evidence="2" id="KW-0548">Nucleotidyltransferase</keyword>
<gene>
    <name evidence="9" type="ORF">Sradi_3281900</name>
</gene>
<dbReference type="InterPro" id="IPR041588">
    <property type="entry name" value="Integrase_H2C2"/>
</dbReference>
<feature type="domain" description="Reverse transcriptase RNase H-like" evidence="7">
    <location>
        <begin position="2"/>
        <end position="45"/>
    </location>
</feature>
<keyword evidence="5" id="KW-0378">Hydrolase</keyword>
<dbReference type="GO" id="GO:0003676">
    <property type="term" value="F:nucleic acid binding"/>
    <property type="evidence" value="ECO:0007669"/>
    <property type="project" value="InterPro"/>
</dbReference>
<reference evidence="9" key="2">
    <citation type="journal article" date="2024" name="Plant">
        <title>Genomic evolution and insights into agronomic trait innovations of Sesamum species.</title>
        <authorList>
            <person name="Miao H."/>
            <person name="Wang L."/>
            <person name="Qu L."/>
            <person name="Liu H."/>
            <person name="Sun Y."/>
            <person name="Le M."/>
            <person name="Wang Q."/>
            <person name="Wei S."/>
            <person name="Zheng Y."/>
            <person name="Lin W."/>
            <person name="Duan Y."/>
            <person name="Cao H."/>
            <person name="Xiong S."/>
            <person name="Wang X."/>
            <person name="Wei L."/>
            <person name="Li C."/>
            <person name="Ma Q."/>
            <person name="Ju M."/>
            <person name="Zhao R."/>
            <person name="Li G."/>
            <person name="Mu C."/>
            <person name="Tian Q."/>
            <person name="Mei H."/>
            <person name="Zhang T."/>
            <person name="Gao T."/>
            <person name="Zhang H."/>
        </authorList>
    </citation>
    <scope>NUCLEOTIDE SEQUENCE</scope>
    <source>
        <strain evidence="9">G02</strain>
    </source>
</reference>
<organism evidence="9">
    <name type="scientific">Sesamum radiatum</name>
    <name type="common">Black benniseed</name>
    <dbReference type="NCBI Taxonomy" id="300843"/>
    <lineage>
        <taxon>Eukaryota</taxon>
        <taxon>Viridiplantae</taxon>
        <taxon>Streptophyta</taxon>
        <taxon>Embryophyta</taxon>
        <taxon>Tracheophyta</taxon>
        <taxon>Spermatophyta</taxon>
        <taxon>Magnoliopsida</taxon>
        <taxon>eudicotyledons</taxon>
        <taxon>Gunneridae</taxon>
        <taxon>Pentapetalae</taxon>
        <taxon>asterids</taxon>
        <taxon>lamiids</taxon>
        <taxon>Lamiales</taxon>
        <taxon>Pedaliaceae</taxon>
        <taxon>Sesamum</taxon>
    </lineage>
</organism>
<dbReference type="Gene3D" id="3.30.420.10">
    <property type="entry name" value="Ribonuclease H-like superfamily/Ribonuclease H"/>
    <property type="match status" value="1"/>
</dbReference>
<keyword evidence="4" id="KW-0255">Endonuclease</keyword>
<comment type="caution">
    <text evidence="9">The sequence shown here is derived from an EMBL/GenBank/DDBJ whole genome shotgun (WGS) entry which is preliminary data.</text>
</comment>
<proteinExistence type="predicted"/>
<dbReference type="InterPro" id="IPR036397">
    <property type="entry name" value="RNaseH_sf"/>
</dbReference>
<evidence type="ECO:0000256" key="4">
    <source>
        <dbReference type="ARBA" id="ARBA00022759"/>
    </source>
</evidence>
<feature type="domain" description="Integrase zinc-binding" evidence="8">
    <location>
        <begin position="108"/>
        <end position="164"/>
    </location>
</feature>
<name>A0AAW2R0D7_SESRA</name>
<evidence type="ECO:0000256" key="1">
    <source>
        <dbReference type="ARBA" id="ARBA00022679"/>
    </source>
</evidence>
<sequence>MLAVSKRRQYIQGQHFIIRTDQQSLKYILEQKIEIILQQRWISKLLGLDYEVQYKKGTGNRAADALSRREHLEEYSSSKGGLKDTYPEYSILNGMIRKGTRVCVGKQEDLRKHIIQVLHNSTVGGHSGIQGTYQRVKSLFYWVELKRDVMEWVSQCDICQGAKHENIPYPGLLQPLQIPQQAWSHITMDFIEGLPRSEGKNCILGVVDRLTKYAHFLPLTHPFSAEQVAKVFLDNVYKLHGLPLT</sequence>
<dbReference type="PANTHER" id="PTHR37984:SF5">
    <property type="entry name" value="PROTEIN NYNRIN-LIKE"/>
    <property type="match status" value="1"/>
</dbReference>
<dbReference type="AlphaFoldDB" id="A0AAW2R0D7"/>
<dbReference type="FunFam" id="1.10.340.70:FF:000001">
    <property type="entry name" value="Retrovirus-related Pol polyprotein from transposon gypsy-like Protein"/>
    <property type="match status" value="1"/>
</dbReference>
<dbReference type="SUPFAM" id="SSF56672">
    <property type="entry name" value="DNA/RNA polymerases"/>
    <property type="match status" value="1"/>
</dbReference>
<dbReference type="EMBL" id="JACGWJ010000014">
    <property type="protein sequence ID" value="KAL0373662.1"/>
    <property type="molecule type" value="Genomic_DNA"/>
</dbReference>
<dbReference type="PANTHER" id="PTHR37984">
    <property type="entry name" value="PROTEIN CBG26694"/>
    <property type="match status" value="1"/>
</dbReference>
<dbReference type="InterPro" id="IPR043502">
    <property type="entry name" value="DNA/RNA_pol_sf"/>
</dbReference>
<evidence type="ECO:0000256" key="5">
    <source>
        <dbReference type="ARBA" id="ARBA00022801"/>
    </source>
</evidence>
<dbReference type="InterPro" id="IPR012337">
    <property type="entry name" value="RNaseH-like_sf"/>
</dbReference>